<dbReference type="GO" id="GO:0005886">
    <property type="term" value="C:plasma membrane"/>
    <property type="evidence" value="ECO:0007669"/>
    <property type="project" value="TreeGrafter"/>
</dbReference>
<keyword evidence="7" id="KW-1185">Reference proteome</keyword>
<dbReference type="InterPro" id="IPR050515">
    <property type="entry name" value="Beta-lactam/transpept"/>
</dbReference>
<dbReference type="Gene3D" id="2.20.70.70">
    <property type="match status" value="1"/>
</dbReference>
<dbReference type="SUPFAM" id="SSF56601">
    <property type="entry name" value="beta-lactamase/transpeptidase-like"/>
    <property type="match status" value="1"/>
</dbReference>
<dbReference type="AlphaFoldDB" id="A0A3D8TUL9"/>
<evidence type="ECO:0000256" key="3">
    <source>
        <dbReference type="ARBA" id="ARBA00023136"/>
    </source>
</evidence>
<dbReference type="EMBL" id="LARY01000001">
    <property type="protein sequence ID" value="RDX02337.1"/>
    <property type="molecule type" value="Genomic_DNA"/>
</dbReference>
<comment type="subcellular location">
    <subcellularLocation>
        <location evidence="1">Membrane</location>
    </subcellularLocation>
</comment>
<organism evidence="6 7">
    <name type="scientific">Listeria kieliensis</name>
    <dbReference type="NCBI Taxonomy" id="1621700"/>
    <lineage>
        <taxon>Bacteria</taxon>
        <taxon>Bacillati</taxon>
        <taxon>Bacillota</taxon>
        <taxon>Bacilli</taxon>
        <taxon>Bacillales</taxon>
        <taxon>Listeriaceae</taxon>
        <taxon>Listeria</taxon>
    </lineage>
</organism>
<dbReference type="Pfam" id="PF03717">
    <property type="entry name" value="PBP_dimer"/>
    <property type="match status" value="1"/>
</dbReference>
<dbReference type="InterPro" id="IPR005543">
    <property type="entry name" value="PASTA_dom"/>
</dbReference>
<reference evidence="7" key="1">
    <citation type="submission" date="2015-04" db="EMBL/GenBank/DDBJ databases">
        <authorList>
            <person name="Schardt J."/>
            <person name="Mueller-Herbst S."/>
            <person name="Scherer S."/>
            <person name="Huptas C."/>
        </authorList>
    </citation>
    <scope>NUCLEOTIDE SEQUENCE [LARGE SCALE GENOMIC DNA]</scope>
    <source>
        <strain evidence="7">Kiel-L1</strain>
    </source>
</reference>
<feature type="region of interest" description="Disordered" evidence="4">
    <location>
        <begin position="722"/>
        <end position="754"/>
    </location>
</feature>
<evidence type="ECO:0000256" key="1">
    <source>
        <dbReference type="ARBA" id="ARBA00004370"/>
    </source>
</evidence>
<evidence type="ECO:0000259" key="5">
    <source>
        <dbReference type="PROSITE" id="PS51178"/>
    </source>
</evidence>
<dbReference type="SMART" id="SM00740">
    <property type="entry name" value="PASTA"/>
    <property type="match status" value="2"/>
</dbReference>
<dbReference type="RefSeq" id="WP_115752015.1">
    <property type="nucleotide sequence ID" value="NZ_LARY01000001.1"/>
</dbReference>
<dbReference type="GO" id="GO:0071555">
    <property type="term" value="P:cell wall organization"/>
    <property type="evidence" value="ECO:0007669"/>
    <property type="project" value="TreeGrafter"/>
</dbReference>
<evidence type="ECO:0000256" key="4">
    <source>
        <dbReference type="SAM" id="MobiDB-lite"/>
    </source>
</evidence>
<accession>A0A3D8TUL9</accession>
<feature type="compositionally biased region" description="Basic and acidic residues" evidence="4">
    <location>
        <begin position="726"/>
        <end position="737"/>
    </location>
</feature>
<keyword evidence="3" id="KW-0472">Membrane</keyword>
<dbReference type="Proteomes" id="UP000257055">
    <property type="component" value="Unassembled WGS sequence"/>
</dbReference>
<dbReference type="CDD" id="cd06575">
    <property type="entry name" value="PASTA_Pbp2x-like_2"/>
    <property type="match status" value="1"/>
</dbReference>
<sequence>MNRRRGNMRRGALALFVFFTALFLVLTGRFLYIQIRGVVNGEPLAALASKQHAKSEVIEAKRGSIIDRNGEVLAEDTATYTLAAVVSNRLSKTDKNPMYVTNKEKTAEVLSKYIAMSKADILKRLNKKKVYQVEFGKAGKNISVETKKKIEKEDLPGLIFTRQAERFYPNGTFATQLIGFAQQTEGQSGESSLVGKMGIEKSYNAALTGENGKLKYSTDRMGYILPNADKNVEKAKDGSQIELTLDKKIQTFLEDTMTTVNAKYKPKNMMAVVMNPKTGEILAMSQRPSFNPTTKAGLNGKSAGVWQDLPVEYAYEPGSVMKIFSLASAIDTGVYNPNAYFKSGIYKVGDIPIHDHNGGVGWGSIPYREGVERSSNVAFATLLNKMGTDTFEKYLTKFGFGRKTGIQLPNEATGKILYHYPVEKVTTVFGQGTTVSMMQMLQGASAIASDGKMKLPYVVSSITNPNTNKTSKTQMKVTGNPISEATAKKTREELERVVSGEHGTGKLYAIPGYSVAGKTGTSQIADSTSGKYMTGKNNYIFSFMGMAPANDPEIVMYVTMQQPQLSDTETGGEAVSEVFNPVMKNSLQYLNIKPAAEKKLSKIKMKDYTSKTVEEAKKAVQQDKLNPVVIGNGKKIVQQIPKVGETILEGQKVILMTDGDMTVPDMQNWSREDALKVSEITGIPFSFSGSGYVVKQSAAAGTILNDDTELKLELATPDSIEAFTKNNDDSDKEKVKQDTNIQENQGVGDLLTGQ</sequence>
<dbReference type="InterPro" id="IPR001460">
    <property type="entry name" value="PCN-bd_Tpept"/>
</dbReference>
<proteinExistence type="inferred from homology"/>
<dbReference type="Gene3D" id="3.90.1310.10">
    <property type="entry name" value="Penicillin-binding protein 2a (Domain 2)"/>
    <property type="match status" value="1"/>
</dbReference>
<dbReference type="GO" id="GO:0008658">
    <property type="term" value="F:penicillin binding"/>
    <property type="evidence" value="ECO:0007669"/>
    <property type="project" value="InterPro"/>
</dbReference>
<dbReference type="PROSITE" id="PS51178">
    <property type="entry name" value="PASTA"/>
    <property type="match status" value="2"/>
</dbReference>
<dbReference type="PANTHER" id="PTHR30627">
    <property type="entry name" value="PEPTIDOGLYCAN D,D-TRANSPEPTIDASE"/>
    <property type="match status" value="1"/>
</dbReference>
<protein>
    <submittedName>
        <fullName evidence="6">Penicillin-binding protein</fullName>
    </submittedName>
</protein>
<comment type="caution">
    <text evidence="6">The sequence shown here is derived from an EMBL/GenBank/DDBJ whole genome shotgun (WGS) entry which is preliminary data.</text>
</comment>
<name>A0A3D8TUL9_9LIST</name>
<dbReference type="InterPro" id="IPR036138">
    <property type="entry name" value="PBP_dimer_sf"/>
</dbReference>
<gene>
    <name evidence="6" type="ORF">UR08_02130</name>
</gene>
<dbReference type="Gene3D" id="3.40.710.10">
    <property type="entry name" value="DD-peptidase/beta-lactamase superfamily"/>
    <property type="match status" value="1"/>
</dbReference>
<comment type="similarity">
    <text evidence="2">Belongs to the transpeptidase family.</text>
</comment>
<dbReference type="SUPFAM" id="SSF56519">
    <property type="entry name" value="Penicillin binding protein dimerisation domain"/>
    <property type="match status" value="1"/>
</dbReference>
<feature type="domain" description="PASTA" evidence="5">
    <location>
        <begin position="660"/>
        <end position="716"/>
    </location>
</feature>
<evidence type="ECO:0000313" key="6">
    <source>
        <dbReference type="EMBL" id="RDX02337.1"/>
    </source>
</evidence>
<feature type="domain" description="PASTA" evidence="5">
    <location>
        <begin position="599"/>
        <end position="659"/>
    </location>
</feature>
<dbReference type="SUPFAM" id="SSF54184">
    <property type="entry name" value="Penicillin-binding protein 2x (pbp-2x), c-terminal domain"/>
    <property type="match status" value="2"/>
</dbReference>
<evidence type="ECO:0000313" key="7">
    <source>
        <dbReference type="Proteomes" id="UP000257055"/>
    </source>
</evidence>
<dbReference type="Pfam" id="PF03793">
    <property type="entry name" value="PASTA"/>
    <property type="match status" value="2"/>
</dbReference>
<dbReference type="Pfam" id="PF00905">
    <property type="entry name" value="Transpeptidase"/>
    <property type="match status" value="1"/>
</dbReference>
<dbReference type="CDD" id="cd06576">
    <property type="entry name" value="PASTA_Pbp2x-like_1"/>
    <property type="match status" value="1"/>
</dbReference>
<dbReference type="InterPro" id="IPR005311">
    <property type="entry name" value="PBP_dimer"/>
</dbReference>
<dbReference type="InterPro" id="IPR012338">
    <property type="entry name" value="Beta-lactam/transpept-like"/>
</dbReference>
<evidence type="ECO:0000256" key="2">
    <source>
        <dbReference type="ARBA" id="ARBA00007171"/>
    </source>
</evidence>
<dbReference type="PANTHER" id="PTHR30627:SF26">
    <property type="entry name" value="PENICILLIN-BINDING PROTEIN 2B"/>
    <property type="match status" value="1"/>
</dbReference>
<dbReference type="Gene3D" id="3.30.70.2110">
    <property type="match status" value="1"/>
</dbReference>
<dbReference type="FunFam" id="3.40.710.10:FF:000026">
    <property type="entry name" value="Penicillin-binding protein 1"/>
    <property type="match status" value="1"/>
</dbReference>